<dbReference type="PaxDb" id="4113-PGSC0003DMT400092018"/>
<evidence type="ECO:0000313" key="3">
    <source>
        <dbReference type="Proteomes" id="UP000011115"/>
    </source>
</evidence>
<dbReference type="Proteomes" id="UP000011115">
    <property type="component" value="Unassembled WGS sequence"/>
</dbReference>
<accession>M1DNX1</accession>
<dbReference type="EnsemblPlants" id="PGSC0003DMT400092018">
    <property type="protein sequence ID" value="PGSC0003DMT400092018"/>
    <property type="gene ID" value="PGSC0003DMG400041589"/>
</dbReference>
<proteinExistence type="predicted"/>
<dbReference type="AlphaFoldDB" id="M1DNX1"/>
<sequence length="199" mass="22977">MEVLDIVLITSRGFHALNNNIYAWKDLPVEQHHAWMITLSVGGPMKREREIEVFVHFGDRRTIVNVTLSSPKYQQGSPTYIFGLPTKARFKDFETGVSWRFNFVEVFVKDLVRDSDYSIEVYSDGGYEYDDDGDYECYNDSHDQEANGNESYYFGGEIEKNGDYSSYDEEGEDEECHDPGAPPSRNRRTRPRRGLIQAS</sequence>
<dbReference type="HOGENOM" id="CLU_1374309_0_0_1"/>
<name>M1DNX1_SOLTU</name>
<reference evidence="3" key="1">
    <citation type="journal article" date="2011" name="Nature">
        <title>Genome sequence and analysis of the tuber crop potato.</title>
        <authorList>
            <consortium name="The Potato Genome Sequencing Consortium"/>
        </authorList>
    </citation>
    <scope>NUCLEOTIDE SEQUENCE [LARGE SCALE GENOMIC DNA]</scope>
    <source>
        <strain evidence="3">cv. DM1-3 516 R44</strain>
    </source>
</reference>
<feature type="compositionally biased region" description="Acidic residues" evidence="1">
    <location>
        <begin position="166"/>
        <end position="176"/>
    </location>
</feature>
<feature type="region of interest" description="Disordered" evidence="1">
    <location>
        <begin position="140"/>
        <end position="199"/>
    </location>
</feature>
<evidence type="ECO:0000313" key="2">
    <source>
        <dbReference type="EnsemblPlants" id="PGSC0003DMT400092018"/>
    </source>
</evidence>
<keyword evidence="3" id="KW-1185">Reference proteome</keyword>
<reference evidence="2" key="2">
    <citation type="submission" date="2015-06" db="UniProtKB">
        <authorList>
            <consortium name="EnsemblPlants"/>
        </authorList>
    </citation>
    <scope>IDENTIFICATION</scope>
    <source>
        <strain evidence="2">DM1-3 516 R44</strain>
    </source>
</reference>
<organism evidence="2 3">
    <name type="scientific">Solanum tuberosum</name>
    <name type="common">Potato</name>
    <dbReference type="NCBI Taxonomy" id="4113"/>
    <lineage>
        <taxon>Eukaryota</taxon>
        <taxon>Viridiplantae</taxon>
        <taxon>Streptophyta</taxon>
        <taxon>Embryophyta</taxon>
        <taxon>Tracheophyta</taxon>
        <taxon>Spermatophyta</taxon>
        <taxon>Magnoliopsida</taxon>
        <taxon>eudicotyledons</taxon>
        <taxon>Gunneridae</taxon>
        <taxon>Pentapetalae</taxon>
        <taxon>asterids</taxon>
        <taxon>lamiids</taxon>
        <taxon>Solanales</taxon>
        <taxon>Solanaceae</taxon>
        <taxon>Solanoideae</taxon>
        <taxon>Solaneae</taxon>
        <taxon>Solanum</taxon>
    </lineage>
</organism>
<protein>
    <submittedName>
        <fullName evidence="2">Uncharacterized protein</fullName>
    </submittedName>
</protein>
<evidence type="ECO:0000256" key="1">
    <source>
        <dbReference type="SAM" id="MobiDB-lite"/>
    </source>
</evidence>
<dbReference type="InParanoid" id="M1DNX1"/>
<dbReference type="Gramene" id="PGSC0003DMT400092018">
    <property type="protein sequence ID" value="PGSC0003DMT400092018"/>
    <property type="gene ID" value="PGSC0003DMG400041589"/>
</dbReference>